<reference evidence="3 4" key="2">
    <citation type="journal article" date="2017" name="Sci. Rep.">
        <title>A mobile pathogenicity chromosome in Fusarium oxysporum for infection of multiple cucurbit species.</title>
        <authorList>
            <person name="van Dam P."/>
            <person name="Fokkens L."/>
            <person name="Ayukawa Y."/>
            <person name="van der Gragt M."/>
            <person name="Ter Horst A."/>
            <person name="Brankovics B."/>
            <person name="Houterman P.M."/>
            <person name="Arie T."/>
            <person name="Rep M."/>
        </authorList>
    </citation>
    <scope>NUCLEOTIDE SEQUENCE [LARGE SCALE GENOMIC DNA]</scope>
    <source>
        <strain evidence="3 4">Forc016</strain>
    </source>
</reference>
<feature type="domain" description="DUF6536" evidence="2">
    <location>
        <begin position="7"/>
        <end position="165"/>
    </location>
</feature>
<dbReference type="STRING" id="327505.A0A2H3G9U4"/>
<reference evidence="3 4" key="1">
    <citation type="journal article" date="2016" name="Environ. Microbiol.">
        <title>Effector profiles distinguish formae speciales of Fusarium oxysporum.</title>
        <authorList>
            <person name="van Dam P."/>
            <person name="Fokkens L."/>
            <person name="Schmidt S.M."/>
            <person name="Linmans J.H."/>
            <person name="Kistler H.C."/>
            <person name="Ma L.J."/>
            <person name="Rep M."/>
        </authorList>
    </citation>
    <scope>NUCLEOTIDE SEQUENCE [LARGE SCALE GENOMIC DNA]</scope>
    <source>
        <strain evidence="3 4">Forc016</strain>
    </source>
</reference>
<evidence type="ECO:0000259" key="2">
    <source>
        <dbReference type="Pfam" id="PF20163"/>
    </source>
</evidence>
<keyword evidence="1" id="KW-1133">Transmembrane helix</keyword>
<evidence type="ECO:0000313" key="4">
    <source>
        <dbReference type="Proteomes" id="UP000219602"/>
    </source>
</evidence>
<evidence type="ECO:0000256" key="1">
    <source>
        <dbReference type="SAM" id="Phobius"/>
    </source>
</evidence>
<evidence type="ECO:0000313" key="3">
    <source>
        <dbReference type="EMBL" id="PCD21172.1"/>
    </source>
</evidence>
<dbReference type="AlphaFoldDB" id="A0A2H3G9U4"/>
<feature type="transmembrane region" description="Helical" evidence="1">
    <location>
        <begin position="647"/>
        <end position="668"/>
    </location>
</feature>
<sequence length="775" mass="86942">MAPLSGWKQTAVYLTGLVTTLTTFLLAVFFVSLFALKKDHASEKTDALGQSLLFEGNCDVSYRINLWIHLAINIVGTGVLASSNYFMQSLAAPTRCEIDKQHAAGRWAEIGVQSIRNFGFLGWRKILFWSLFSLSSVPLHLIFNGCVLESKGINGFAVLLGAESLTSGGWEGHWSITSAAVEATDGSTIYDSEGTLKHIHKSLKANETDGNWMPIGFDECMKRYNSPETTLTHWRHVIMVMYPFPHRPNATSGWKPKQVLQKAVVANMTDTDVFNPLWAVDYFIHTGRPQDRPDRYVLTPYRRYGYISTPYRRDVTIEDTLIQSVKGIWSFDNLQNVFDVRSGLIVMDYEYVRPEYRVMLVDHCVSEKYEAPCRVSIANSLLLIVCIMCVFKCVLCFLVLKFRVWGNENPLMTTGDAIASFIARPDEETKGICTLTLDDLKRSPRQSQAGPGAMVQRYMWLQGPRQWQAMPTRRFGKAIPLNIWVLSSFLIGSSLVVASAMLGIAIRGQPLGDSRFGHAPQNEDVGNENLQDLPLTLMTMVANLPQLFLSICYLSYNGLFTRMLAEFEWSKYSIEFRALRVTDPKGKQNSTYRLQLPYRFSIPLIIVSILLHWIYANCIYVSNYEAYDPHWPYDRTVTVGLQFSSKAILIAFVVSIGVAITPIFLAFVKLPGTMVIAGANSAVISAACHCPSTQLESFSRAPSILSRGGSEYSSMSIRLIRDEETEELEALARKKVKWGRVSTGKSDDIQVGHLSFGTEEHEITKPADGEHYSGI</sequence>
<feature type="transmembrane region" description="Helical" evidence="1">
    <location>
        <begin position="381"/>
        <end position="400"/>
    </location>
</feature>
<gene>
    <name evidence="3" type="ORF">AU210_016598</name>
</gene>
<dbReference type="InterPro" id="IPR046623">
    <property type="entry name" value="DUF6536"/>
</dbReference>
<dbReference type="PANTHER" id="PTHR35395:SF1">
    <property type="entry name" value="DUF6536 DOMAIN-CONTAINING PROTEIN"/>
    <property type="match status" value="1"/>
</dbReference>
<keyword evidence="1" id="KW-0812">Transmembrane</keyword>
<feature type="transmembrane region" description="Helical" evidence="1">
    <location>
        <begin position="596"/>
        <end position="615"/>
    </location>
</feature>
<organism evidence="3 4">
    <name type="scientific">Fusarium oxysporum f. sp. radicis-cucumerinum</name>
    <dbReference type="NCBI Taxonomy" id="327505"/>
    <lineage>
        <taxon>Eukaryota</taxon>
        <taxon>Fungi</taxon>
        <taxon>Dikarya</taxon>
        <taxon>Ascomycota</taxon>
        <taxon>Pezizomycotina</taxon>
        <taxon>Sordariomycetes</taxon>
        <taxon>Hypocreomycetidae</taxon>
        <taxon>Hypocreales</taxon>
        <taxon>Nectriaceae</taxon>
        <taxon>Fusarium</taxon>
        <taxon>Fusarium oxysporum species complex</taxon>
    </lineage>
</organism>
<dbReference type="Proteomes" id="UP000219602">
    <property type="component" value="Unassembled WGS sequence"/>
</dbReference>
<feature type="transmembrane region" description="Helical" evidence="1">
    <location>
        <begin position="126"/>
        <end position="143"/>
    </location>
</feature>
<name>A0A2H3G9U4_FUSOX</name>
<accession>A0A2H3G9U4</accession>
<feature type="transmembrane region" description="Helical" evidence="1">
    <location>
        <begin position="483"/>
        <end position="506"/>
    </location>
</feature>
<dbReference type="Pfam" id="PF20163">
    <property type="entry name" value="DUF6536"/>
    <property type="match status" value="1"/>
</dbReference>
<keyword evidence="1" id="KW-0472">Membrane</keyword>
<feature type="transmembrane region" description="Helical" evidence="1">
    <location>
        <begin position="535"/>
        <end position="556"/>
    </location>
</feature>
<proteinExistence type="predicted"/>
<protein>
    <recommendedName>
        <fullName evidence="2">DUF6536 domain-containing protein</fullName>
    </recommendedName>
</protein>
<feature type="transmembrane region" description="Helical" evidence="1">
    <location>
        <begin position="12"/>
        <end position="36"/>
    </location>
</feature>
<dbReference type="EMBL" id="MABQ02000014">
    <property type="protein sequence ID" value="PCD21172.1"/>
    <property type="molecule type" value="Genomic_DNA"/>
</dbReference>
<comment type="caution">
    <text evidence="3">The sequence shown here is derived from an EMBL/GenBank/DDBJ whole genome shotgun (WGS) entry which is preliminary data.</text>
</comment>
<dbReference type="PANTHER" id="PTHR35395">
    <property type="entry name" value="DUF6536 DOMAIN-CONTAINING PROTEIN"/>
    <property type="match status" value="1"/>
</dbReference>